<comment type="cofactor">
    <cofactor evidence="5">
        <name>heme</name>
        <dbReference type="ChEBI" id="CHEBI:30413"/>
    </cofactor>
</comment>
<dbReference type="EMBL" id="AMWN01000003">
    <property type="protein sequence ID" value="EXJ90308.1"/>
    <property type="molecule type" value="Genomic_DNA"/>
</dbReference>
<reference evidence="6 7" key="1">
    <citation type="submission" date="2013-03" db="EMBL/GenBank/DDBJ databases">
        <title>The Genome Sequence of Capronia coronata CBS 617.96.</title>
        <authorList>
            <consortium name="The Broad Institute Genomics Platform"/>
            <person name="Cuomo C."/>
            <person name="de Hoog S."/>
            <person name="Gorbushina A."/>
            <person name="Walker B."/>
            <person name="Young S.K."/>
            <person name="Zeng Q."/>
            <person name="Gargeya S."/>
            <person name="Fitzgerald M."/>
            <person name="Haas B."/>
            <person name="Abouelleil A."/>
            <person name="Allen A.W."/>
            <person name="Alvarado L."/>
            <person name="Arachchi H.M."/>
            <person name="Berlin A.M."/>
            <person name="Chapman S.B."/>
            <person name="Gainer-Dewar J."/>
            <person name="Goldberg J."/>
            <person name="Griggs A."/>
            <person name="Gujja S."/>
            <person name="Hansen M."/>
            <person name="Howarth C."/>
            <person name="Imamovic A."/>
            <person name="Ireland A."/>
            <person name="Larimer J."/>
            <person name="McCowan C."/>
            <person name="Murphy C."/>
            <person name="Pearson M."/>
            <person name="Poon T.W."/>
            <person name="Priest M."/>
            <person name="Roberts A."/>
            <person name="Saif S."/>
            <person name="Shea T."/>
            <person name="Sisk P."/>
            <person name="Sykes S."/>
            <person name="Wortman J."/>
            <person name="Nusbaum C."/>
            <person name="Birren B."/>
        </authorList>
    </citation>
    <scope>NUCLEOTIDE SEQUENCE [LARGE SCALE GENOMIC DNA]</scope>
    <source>
        <strain evidence="6 7">CBS 617.96</strain>
    </source>
</reference>
<evidence type="ECO:0000256" key="4">
    <source>
        <dbReference type="ARBA" id="ARBA00023004"/>
    </source>
</evidence>
<organism evidence="6 7">
    <name type="scientific">Capronia coronata CBS 617.96</name>
    <dbReference type="NCBI Taxonomy" id="1182541"/>
    <lineage>
        <taxon>Eukaryota</taxon>
        <taxon>Fungi</taxon>
        <taxon>Dikarya</taxon>
        <taxon>Ascomycota</taxon>
        <taxon>Pezizomycotina</taxon>
        <taxon>Eurotiomycetes</taxon>
        <taxon>Chaetothyriomycetidae</taxon>
        <taxon>Chaetothyriales</taxon>
        <taxon>Herpotrichiellaceae</taxon>
        <taxon>Capronia</taxon>
    </lineage>
</organism>
<comment type="similarity">
    <text evidence="1">Belongs to the cytochrome P450 family.</text>
</comment>
<sequence length="490" mass="55282">MPSALPFIGHLHLHAGTSGVNDARLWGDWGKRFGSDLLQVKFGRNRVVIANTVDSVRELFVTNGHLTSARPRQYVFEKYIGYDLGSHSLDANYKQQRLAGIKALKPIEWPKFFSGLDKEGDRLIINLAEQGNYGKTPINPLKMMQIVAMNLLFQITFGKRFEDANDPWLREYIDNASIITTVRGASNTWSDFVPILRLSPKFRRMAEAGEVASKKRSQMIGELLQDLQTRLNNGEQPDCIAASVLNDKDNKLTLPNAIKCCTSMLQGGTESLPSHICAGFSGLITPEGEKMQQKAFAEITEQYPNGDAREHAFKEEHAGYIVALYKEMLRNYVVLPFSLPHEANDDIRLKSGVVIPKGTRLYMNSEAANHDESFFGPSVDDFVPERWLDPELNKIALNFFSYGIGPRVCPAWSIANRIMYGLLLRMILAFELKMDPADPPPTSWKTFGRTPSGVLNAPKMFKVRFVPRDEEKLRIEVEEMKNNLKVVVEE</sequence>
<dbReference type="InterPro" id="IPR001128">
    <property type="entry name" value="Cyt_P450"/>
</dbReference>
<dbReference type="OrthoDB" id="1055148at2759"/>
<evidence type="ECO:0000313" key="6">
    <source>
        <dbReference type="EMBL" id="EXJ90308.1"/>
    </source>
</evidence>
<name>W9YCR6_9EURO</name>
<dbReference type="InterPro" id="IPR050364">
    <property type="entry name" value="Cytochrome_P450_fung"/>
</dbReference>
<dbReference type="PANTHER" id="PTHR46300:SF9">
    <property type="entry name" value="P450, PUTATIVE-RELATED"/>
    <property type="match status" value="1"/>
</dbReference>
<dbReference type="RefSeq" id="XP_007722502.1">
    <property type="nucleotide sequence ID" value="XM_007724312.1"/>
</dbReference>
<gene>
    <name evidence="6" type="ORF">A1O1_03407</name>
</gene>
<dbReference type="GO" id="GO:0016705">
    <property type="term" value="F:oxidoreductase activity, acting on paired donors, with incorporation or reduction of molecular oxygen"/>
    <property type="evidence" value="ECO:0007669"/>
    <property type="project" value="InterPro"/>
</dbReference>
<dbReference type="Proteomes" id="UP000019484">
    <property type="component" value="Unassembled WGS sequence"/>
</dbReference>
<dbReference type="Pfam" id="PF00067">
    <property type="entry name" value="p450"/>
    <property type="match status" value="1"/>
</dbReference>
<dbReference type="Gene3D" id="1.10.630.10">
    <property type="entry name" value="Cytochrome P450"/>
    <property type="match status" value="1"/>
</dbReference>
<keyword evidence="3" id="KW-0560">Oxidoreductase</keyword>
<evidence type="ECO:0000256" key="2">
    <source>
        <dbReference type="ARBA" id="ARBA00022723"/>
    </source>
</evidence>
<dbReference type="GO" id="GO:0020037">
    <property type="term" value="F:heme binding"/>
    <property type="evidence" value="ECO:0007669"/>
    <property type="project" value="InterPro"/>
</dbReference>
<dbReference type="GeneID" id="19158301"/>
<dbReference type="GO" id="GO:0005506">
    <property type="term" value="F:iron ion binding"/>
    <property type="evidence" value="ECO:0007669"/>
    <property type="project" value="InterPro"/>
</dbReference>
<evidence type="ECO:0000256" key="1">
    <source>
        <dbReference type="ARBA" id="ARBA00010617"/>
    </source>
</evidence>
<keyword evidence="5" id="KW-0349">Heme</keyword>
<accession>W9YCR6</accession>
<protein>
    <recommendedName>
        <fullName evidence="8">Cytochrome P450</fullName>
    </recommendedName>
</protein>
<evidence type="ECO:0000313" key="7">
    <source>
        <dbReference type="Proteomes" id="UP000019484"/>
    </source>
</evidence>
<proteinExistence type="inferred from homology"/>
<comment type="caution">
    <text evidence="6">The sequence shown here is derived from an EMBL/GenBank/DDBJ whole genome shotgun (WGS) entry which is preliminary data.</text>
</comment>
<dbReference type="PRINTS" id="PR00463">
    <property type="entry name" value="EP450I"/>
</dbReference>
<dbReference type="eggNOG" id="KOG0156">
    <property type="taxonomic scope" value="Eukaryota"/>
</dbReference>
<keyword evidence="2 5" id="KW-0479">Metal-binding</keyword>
<evidence type="ECO:0008006" key="8">
    <source>
        <dbReference type="Google" id="ProtNLM"/>
    </source>
</evidence>
<keyword evidence="4 5" id="KW-0408">Iron</keyword>
<dbReference type="SUPFAM" id="SSF48264">
    <property type="entry name" value="Cytochrome P450"/>
    <property type="match status" value="1"/>
</dbReference>
<dbReference type="GO" id="GO:0004497">
    <property type="term" value="F:monooxygenase activity"/>
    <property type="evidence" value="ECO:0007669"/>
    <property type="project" value="InterPro"/>
</dbReference>
<feature type="binding site" description="axial binding residue" evidence="5">
    <location>
        <position position="409"/>
    </location>
    <ligand>
        <name>heme</name>
        <dbReference type="ChEBI" id="CHEBI:30413"/>
    </ligand>
    <ligandPart>
        <name>Fe</name>
        <dbReference type="ChEBI" id="CHEBI:18248"/>
    </ligandPart>
</feature>
<evidence type="ECO:0000256" key="3">
    <source>
        <dbReference type="ARBA" id="ARBA00023002"/>
    </source>
</evidence>
<dbReference type="AlphaFoldDB" id="W9YCR6"/>
<dbReference type="InterPro" id="IPR002401">
    <property type="entry name" value="Cyt_P450_E_grp-I"/>
</dbReference>
<dbReference type="InterPro" id="IPR036396">
    <property type="entry name" value="Cyt_P450_sf"/>
</dbReference>
<dbReference type="STRING" id="1182541.W9YCR6"/>
<keyword evidence="7" id="KW-1185">Reference proteome</keyword>
<dbReference type="HOGENOM" id="CLU_001570_2_4_1"/>
<dbReference type="PANTHER" id="PTHR46300">
    <property type="entry name" value="P450, PUTATIVE (EUROFUNG)-RELATED-RELATED"/>
    <property type="match status" value="1"/>
</dbReference>
<evidence type="ECO:0000256" key="5">
    <source>
        <dbReference type="PIRSR" id="PIRSR602401-1"/>
    </source>
</evidence>